<name>A0A0C3B1Q3_SERVB</name>
<gene>
    <name evidence="4" type="ORF">M408DRAFT_331218</name>
</gene>
<dbReference type="Gene3D" id="2.60.34.10">
    <property type="entry name" value="Substrate Binding Domain Of DNAk, Chain A, domain 1"/>
    <property type="match status" value="1"/>
</dbReference>
<reference evidence="4 5" key="1">
    <citation type="submission" date="2014-04" db="EMBL/GenBank/DDBJ databases">
        <authorList>
            <consortium name="DOE Joint Genome Institute"/>
            <person name="Kuo A."/>
            <person name="Zuccaro A."/>
            <person name="Kohler A."/>
            <person name="Nagy L.G."/>
            <person name="Floudas D."/>
            <person name="Copeland A."/>
            <person name="Barry K.W."/>
            <person name="Cichocki N."/>
            <person name="Veneault-Fourrey C."/>
            <person name="LaButti K."/>
            <person name="Lindquist E.A."/>
            <person name="Lipzen A."/>
            <person name="Lundell T."/>
            <person name="Morin E."/>
            <person name="Murat C."/>
            <person name="Sun H."/>
            <person name="Tunlid A."/>
            <person name="Henrissat B."/>
            <person name="Grigoriev I.V."/>
            <person name="Hibbett D.S."/>
            <person name="Martin F."/>
            <person name="Nordberg H.P."/>
            <person name="Cantor M.N."/>
            <person name="Hua S.X."/>
        </authorList>
    </citation>
    <scope>NUCLEOTIDE SEQUENCE [LARGE SCALE GENOMIC DNA]</scope>
    <source>
        <strain evidence="4 5">MAFF 305830</strain>
    </source>
</reference>
<accession>A0A0C3B1Q3</accession>
<evidence type="ECO:0000256" key="1">
    <source>
        <dbReference type="ARBA" id="ARBA00022741"/>
    </source>
</evidence>
<dbReference type="GO" id="GO:0005524">
    <property type="term" value="F:ATP binding"/>
    <property type="evidence" value="ECO:0007669"/>
    <property type="project" value="UniProtKB-KW"/>
</dbReference>
<organism evidence="4 5">
    <name type="scientific">Serendipita vermifera MAFF 305830</name>
    <dbReference type="NCBI Taxonomy" id="933852"/>
    <lineage>
        <taxon>Eukaryota</taxon>
        <taxon>Fungi</taxon>
        <taxon>Dikarya</taxon>
        <taxon>Basidiomycota</taxon>
        <taxon>Agaricomycotina</taxon>
        <taxon>Agaricomycetes</taxon>
        <taxon>Sebacinales</taxon>
        <taxon>Serendipitaceae</taxon>
        <taxon>Serendipita</taxon>
    </lineage>
</organism>
<dbReference type="GO" id="GO:0140662">
    <property type="term" value="F:ATP-dependent protein folding chaperone"/>
    <property type="evidence" value="ECO:0007669"/>
    <property type="project" value="InterPro"/>
</dbReference>
<sequence length="373" mass="40064">MAQRAGVALSRISENAPISIARVDGAPFEEYFFTPVARKLEKHTVTAITDTVKSQLGFDTTLTDNGFLFSYPMALSEVQRKEFKYPSHDHFMSFLNGYDFSAIKAKHGENDLEAALVDLTPGQLAAKMAPGGIWSGHWTFKWPGGGETVLEDAGDLSPQEILDRLIKPTLETATQVHVIGIYRPDGPSAEITSLLEAQYPNTTIAWVSLADIAHGAAVVMHRQDTSYTQHMGAEYLSLPVGVALASGETVNAIVKDCMMPRTETVIFTTSKDNQTTATVRILKGTLPCDVVTIEGLTAKPKGAVRIQVVLEVGPSGSTVVTVEELGGTARKVTSIADPSLCTAEDVTAYEAETTTKQLPKSPNAEGVIGELPE</sequence>
<keyword evidence="1" id="KW-0547">Nucleotide-binding</keyword>
<keyword evidence="2" id="KW-0067">ATP-binding</keyword>
<dbReference type="SUPFAM" id="SSF100920">
    <property type="entry name" value="Heat shock protein 70kD (HSP70), peptide-binding domain"/>
    <property type="match status" value="1"/>
</dbReference>
<dbReference type="Proteomes" id="UP000054097">
    <property type="component" value="Unassembled WGS sequence"/>
</dbReference>
<keyword evidence="5" id="KW-1185">Reference proteome</keyword>
<evidence type="ECO:0000256" key="2">
    <source>
        <dbReference type="ARBA" id="ARBA00022840"/>
    </source>
</evidence>
<dbReference type="STRING" id="933852.A0A0C3B1Q3"/>
<dbReference type="InterPro" id="IPR029047">
    <property type="entry name" value="HSP70_peptide-bd_sf"/>
</dbReference>
<evidence type="ECO:0000313" key="5">
    <source>
        <dbReference type="Proteomes" id="UP000054097"/>
    </source>
</evidence>
<dbReference type="EMBL" id="KN824314">
    <property type="protein sequence ID" value="KIM25476.1"/>
    <property type="molecule type" value="Genomic_DNA"/>
</dbReference>
<dbReference type="AlphaFoldDB" id="A0A0C3B1Q3"/>
<evidence type="ECO:0000256" key="3">
    <source>
        <dbReference type="SAM" id="MobiDB-lite"/>
    </source>
</evidence>
<protein>
    <submittedName>
        <fullName evidence="4">Uncharacterized protein</fullName>
    </submittedName>
</protein>
<dbReference type="InterPro" id="IPR013126">
    <property type="entry name" value="Hsp_70_fam"/>
</dbReference>
<evidence type="ECO:0000313" key="4">
    <source>
        <dbReference type="EMBL" id="KIM25476.1"/>
    </source>
</evidence>
<feature type="region of interest" description="Disordered" evidence="3">
    <location>
        <begin position="352"/>
        <end position="373"/>
    </location>
</feature>
<reference evidence="5" key="2">
    <citation type="submission" date="2015-01" db="EMBL/GenBank/DDBJ databases">
        <title>Evolutionary Origins and Diversification of the Mycorrhizal Mutualists.</title>
        <authorList>
            <consortium name="DOE Joint Genome Institute"/>
            <consortium name="Mycorrhizal Genomics Consortium"/>
            <person name="Kohler A."/>
            <person name="Kuo A."/>
            <person name="Nagy L.G."/>
            <person name="Floudas D."/>
            <person name="Copeland A."/>
            <person name="Barry K.W."/>
            <person name="Cichocki N."/>
            <person name="Veneault-Fourrey C."/>
            <person name="LaButti K."/>
            <person name="Lindquist E.A."/>
            <person name="Lipzen A."/>
            <person name="Lundell T."/>
            <person name="Morin E."/>
            <person name="Murat C."/>
            <person name="Riley R."/>
            <person name="Ohm R."/>
            <person name="Sun H."/>
            <person name="Tunlid A."/>
            <person name="Henrissat B."/>
            <person name="Grigoriev I.V."/>
            <person name="Hibbett D.S."/>
            <person name="Martin F."/>
        </authorList>
    </citation>
    <scope>NUCLEOTIDE SEQUENCE [LARGE SCALE GENOMIC DNA]</scope>
    <source>
        <strain evidence="5">MAFF 305830</strain>
    </source>
</reference>
<dbReference type="Pfam" id="PF00012">
    <property type="entry name" value="HSP70"/>
    <property type="match status" value="1"/>
</dbReference>
<dbReference type="HOGENOM" id="CLU_742200_0_0_1"/>
<proteinExistence type="predicted"/>
<dbReference type="OrthoDB" id="3037355at2759"/>